<dbReference type="SUPFAM" id="SSF55068">
    <property type="entry name" value="Peptide methionine sulfoxide reductase"/>
    <property type="match status" value="1"/>
</dbReference>
<dbReference type="EMBL" id="LIIK01000020">
    <property type="protein sequence ID" value="KQM08841.1"/>
    <property type="molecule type" value="Genomic_DNA"/>
</dbReference>
<dbReference type="GO" id="GO:0008113">
    <property type="term" value="F:peptide-methionine (S)-S-oxide reductase activity"/>
    <property type="evidence" value="ECO:0007669"/>
    <property type="project" value="UniProtKB-UniRule"/>
</dbReference>
<comment type="function">
    <text evidence="4">Has an important function as a repair enzyme for proteins that have been inactivated by oxidation. Catalyzes the reversible oxidation-reduction of methionine sulfoxide in proteins to methionine.</text>
</comment>
<dbReference type="GO" id="GO:0033744">
    <property type="term" value="F:L-methionine:thioredoxin-disulfide S-oxidoreductase activity"/>
    <property type="evidence" value="ECO:0007669"/>
    <property type="project" value="RHEA"/>
</dbReference>
<dbReference type="Gene3D" id="3.30.1060.10">
    <property type="entry name" value="Peptide methionine sulphoxide reductase MsrA"/>
    <property type="match status" value="1"/>
</dbReference>
<protein>
    <recommendedName>
        <fullName evidence="4">Peptide methionine sulfoxide reductase MsrA</fullName>
        <shortName evidence="4">Protein-methionine-S-oxide reductase</shortName>
        <ecNumber evidence="4">1.8.4.11</ecNumber>
    </recommendedName>
    <alternativeName>
        <fullName evidence="4">Peptide-methionine (S)-S-oxide reductase</fullName>
        <shortName evidence="4">Peptide Met(O) reductase</shortName>
    </alternativeName>
</protein>
<dbReference type="AlphaFoldDB" id="A0A0Q4B728"/>
<evidence type="ECO:0000256" key="1">
    <source>
        <dbReference type="ARBA" id="ARBA00023002"/>
    </source>
</evidence>
<evidence type="ECO:0000259" key="5">
    <source>
        <dbReference type="Pfam" id="PF01625"/>
    </source>
</evidence>
<dbReference type="Pfam" id="PF01625">
    <property type="entry name" value="PMSR"/>
    <property type="match status" value="1"/>
</dbReference>
<keyword evidence="7" id="KW-1185">Reference proteome</keyword>
<dbReference type="Proteomes" id="UP000054172">
    <property type="component" value="Unassembled WGS sequence"/>
</dbReference>
<accession>A0A0Q4B728</accession>
<name>A0A0Q4B728_9BACT</name>
<dbReference type="PANTHER" id="PTHR43774:SF1">
    <property type="entry name" value="PEPTIDE METHIONINE SULFOXIDE REDUCTASE MSRA 2"/>
    <property type="match status" value="1"/>
</dbReference>
<feature type="active site" evidence="4">
    <location>
        <position position="13"/>
    </location>
</feature>
<sequence length="180" mass="20298">MENREVATFGMGCFWCSEAIFSRIDGVLKVQSGFSGGTVANPSYRLVCEGNTGHAEVVQIEFDPTKVSYPELLKVFFTMHDPTTLNRQGADVGTQYRSVIFTHSPEQKRLANEAIAQLTKEGVYSSKIVTQVVDFQAFYPAEDYHEDYFARNAGEGYCRLVIQPKVEKFEKAFSKLLKKK</sequence>
<dbReference type="PANTHER" id="PTHR43774">
    <property type="entry name" value="PEPTIDE METHIONINE SULFOXIDE REDUCTASE"/>
    <property type="match status" value="1"/>
</dbReference>
<reference evidence="6" key="1">
    <citation type="submission" date="2015-08" db="EMBL/GenBank/DDBJ databases">
        <title>Candidatus Bacteriodes Periocalifornicus.</title>
        <authorList>
            <person name="McLean J.S."/>
            <person name="Kelley S."/>
        </authorList>
    </citation>
    <scope>NUCLEOTIDE SEQUENCE [LARGE SCALE GENOMIC DNA]</scope>
    <source>
        <strain evidence="6">12B</strain>
    </source>
</reference>
<comment type="similarity">
    <text evidence="4">Belongs to the MsrA Met sulfoxide reductase family.</text>
</comment>
<dbReference type="InterPro" id="IPR002569">
    <property type="entry name" value="Met_Sox_Rdtase_MsrA_dom"/>
</dbReference>
<dbReference type="STRING" id="1702214.AL399_05175"/>
<dbReference type="PATRIC" id="fig|1702214.3.peg.2056"/>
<evidence type="ECO:0000256" key="2">
    <source>
        <dbReference type="ARBA" id="ARBA00047806"/>
    </source>
</evidence>
<comment type="caution">
    <text evidence="6">The sequence shown here is derived from an EMBL/GenBank/DDBJ whole genome shotgun (WGS) entry which is preliminary data.</text>
</comment>
<keyword evidence="1 4" id="KW-0560">Oxidoreductase</keyword>
<dbReference type="HAMAP" id="MF_01401">
    <property type="entry name" value="MsrA"/>
    <property type="match status" value="1"/>
</dbReference>
<evidence type="ECO:0000256" key="3">
    <source>
        <dbReference type="ARBA" id="ARBA00048782"/>
    </source>
</evidence>
<feature type="domain" description="Peptide methionine sulphoxide reductase MsrA" evidence="5">
    <location>
        <begin position="7"/>
        <end position="158"/>
    </location>
</feature>
<dbReference type="NCBIfam" id="TIGR00401">
    <property type="entry name" value="msrA"/>
    <property type="match status" value="1"/>
</dbReference>
<evidence type="ECO:0000313" key="7">
    <source>
        <dbReference type="Proteomes" id="UP000054172"/>
    </source>
</evidence>
<evidence type="ECO:0000313" key="6">
    <source>
        <dbReference type="EMBL" id="KQM08841.1"/>
    </source>
</evidence>
<comment type="catalytic activity">
    <reaction evidence="2 4">
        <text>L-methionyl-[protein] + [thioredoxin]-disulfide + H2O = L-methionyl-(S)-S-oxide-[protein] + [thioredoxin]-dithiol</text>
        <dbReference type="Rhea" id="RHEA:14217"/>
        <dbReference type="Rhea" id="RHEA-COMP:10698"/>
        <dbReference type="Rhea" id="RHEA-COMP:10700"/>
        <dbReference type="Rhea" id="RHEA-COMP:12313"/>
        <dbReference type="Rhea" id="RHEA-COMP:12315"/>
        <dbReference type="ChEBI" id="CHEBI:15377"/>
        <dbReference type="ChEBI" id="CHEBI:16044"/>
        <dbReference type="ChEBI" id="CHEBI:29950"/>
        <dbReference type="ChEBI" id="CHEBI:44120"/>
        <dbReference type="ChEBI" id="CHEBI:50058"/>
        <dbReference type="EC" id="1.8.4.11"/>
    </reaction>
</comment>
<dbReference type="EC" id="1.8.4.11" evidence="4"/>
<gene>
    <name evidence="4" type="primary">msrA</name>
    <name evidence="6" type="ORF">AL399_05175</name>
</gene>
<dbReference type="InterPro" id="IPR036509">
    <property type="entry name" value="Met_Sox_Rdtase_MsrA_sf"/>
</dbReference>
<comment type="catalytic activity">
    <reaction evidence="3 4">
        <text>[thioredoxin]-disulfide + L-methionine + H2O = L-methionine (S)-S-oxide + [thioredoxin]-dithiol</text>
        <dbReference type="Rhea" id="RHEA:19993"/>
        <dbReference type="Rhea" id="RHEA-COMP:10698"/>
        <dbReference type="Rhea" id="RHEA-COMP:10700"/>
        <dbReference type="ChEBI" id="CHEBI:15377"/>
        <dbReference type="ChEBI" id="CHEBI:29950"/>
        <dbReference type="ChEBI" id="CHEBI:50058"/>
        <dbReference type="ChEBI" id="CHEBI:57844"/>
        <dbReference type="ChEBI" id="CHEBI:58772"/>
        <dbReference type="EC" id="1.8.4.11"/>
    </reaction>
</comment>
<evidence type="ECO:0000256" key="4">
    <source>
        <dbReference type="HAMAP-Rule" id="MF_01401"/>
    </source>
</evidence>
<organism evidence="6 7">
    <name type="scientific">Candidatus [Bacteroides] periocalifornicus</name>
    <dbReference type="NCBI Taxonomy" id="1702214"/>
    <lineage>
        <taxon>Bacteria</taxon>
        <taxon>Pseudomonadati</taxon>
        <taxon>Bacteroidota</taxon>
    </lineage>
</organism>
<proteinExistence type="inferred from homology"/>